<keyword evidence="3" id="KW-1185">Reference proteome</keyword>
<protein>
    <submittedName>
        <fullName evidence="2">Transposable element p transposase</fullName>
    </submittedName>
</protein>
<sequence length="112" mass="12906">MNRLPQRERKWTHSEKNFALSLYHASKKAYSLLQKLFVPPSSRTLSRSMHNVNIQPVFNASIMDLFKIKVNTMADQKKLSAILVDEMAIKKFLNYNPTYDIVEGLEDFGSLG</sequence>
<accession>A0AAV4D0K3</accession>
<proteinExistence type="predicted"/>
<evidence type="ECO:0000259" key="1">
    <source>
        <dbReference type="Pfam" id="PF21787"/>
    </source>
</evidence>
<comment type="caution">
    <text evidence="2">The sequence shown here is derived from an EMBL/GenBank/DDBJ whole genome shotgun (WGS) entry which is preliminary data.</text>
</comment>
<feature type="domain" description="Transposable element P transposase-like RNase H" evidence="1">
    <location>
        <begin position="55"/>
        <end position="110"/>
    </location>
</feature>
<organism evidence="2 3">
    <name type="scientific">Plakobranchus ocellatus</name>
    <dbReference type="NCBI Taxonomy" id="259542"/>
    <lineage>
        <taxon>Eukaryota</taxon>
        <taxon>Metazoa</taxon>
        <taxon>Spiralia</taxon>
        <taxon>Lophotrochozoa</taxon>
        <taxon>Mollusca</taxon>
        <taxon>Gastropoda</taxon>
        <taxon>Heterobranchia</taxon>
        <taxon>Euthyneura</taxon>
        <taxon>Panpulmonata</taxon>
        <taxon>Sacoglossa</taxon>
        <taxon>Placobranchoidea</taxon>
        <taxon>Plakobranchidae</taxon>
        <taxon>Plakobranchus</taxon>
    </lineage>
</organism>
<name>A0AAV4D0K3_9GAST</name>
<gene>
    <name evidence="2" type="ORF">PoB_006418400</name>
</gene>
<dbReference type="Proteomes" id="UP000735302">
    <property type="component" value="Unassembled WGS sequence"/>
</dbReference>
<dbReference type="AlphaFoldDB" id="A0AAV4D0K3"/>
<dbReference type="InterPro" id="IPR048365">
    <property type="entry name" value="TNP-like_RNaseH_N"/>
</dbReference>
<evidence type="ECO:0000313" key="2">
    <source>
        <dbReference type="EMBL" id="GFO37679.1"/>
    </source>
</evidence>
<dbReference type="Pfam" id="PF21787">
    <property type="entry name" value="TNP-like_RNaseH_N"/>
    <property type="match status" value="1"/>
</dbReference>
<evidence type="ECO:0000313" key="3">
    <source>
        <dbReference type="Proteomes" id="UP000735302"/>
    </source>
</evidence>
<dbReference type="EMBL" id="BLXT01007282">
    <property type="protein sequence ID" value="GFO37679.1"/>
    <property type="molecule type" value="Genomic_DNA"/>
</dbReference>
<reference evidence="2 3" key="1">
    <citation type="journal article" date="2021" name="Elife">
        <title>Chloroplast acquisition without the gene transfer in kleptoplastic sea slugs, Plakobranchus ocellatus.</title>
        <authorList>
            <person name="Maeda T."/>
            <person name="Takahashi S."/>
            <person name="Yoshida T."/>
            <person name="Shimamura S."/>
            <person name="Takaki Y."/>
            <person name="Nagai Y."/>
            <person name="Toyoda A."/>
            <person name="Suzuki Y."/>
            <person name="Arimoto A."/>
            <person name="Ishii H."/>
            <person name="Satoh N."/>
            <person name="Nishiyama T."/>
            <person name="Hasebe M."/>
            <person name="Maruyama T."/>
            <person name="Minagawa J."/>
            <person name="Obokata J."/>
            <person name="Shigenobu S."/>
        </authorList>
    </citation>
    <scope>NUCLEOTIDE SEQUENCE [LARGE SCALE GENOMIC DNA]</scope>
</reference>